<dbReference type="InterPro" id="IPR000792">
    <property type="entry name" value="Tscrpt_reg_LuxR_C"/>
</dbReference>
<evidence type="ECO:0000313" key="8">
    <source>
        <dbReference type="EMBL" id="VEG74288.1"/>
    </source>
</evidence>
<keyword evidence="4" id="KW-0804">Transcription</keyword>
<evidence type="ECO:0000256" key="3">
    <source>
        <dbReference type="ARBA" id="ARBA00023125"/>
    </source>
</evidence>
<dbReference type="PRINTS" id="PR00038">
    <property type="entry name" value="HTHLUXR"/>
</dbReference>
<dbReference type="PANTHER" id="PTHR43214">
    <property type="entry name" value="TWO-COMPONENT RESPONSE REGULATOR"/>
    <property type="match status" value="1"/>
</dbReference>
<proteinExistence type="predicted"/>
<evidence type="ECO:0000259" key="6">
    <source>
        <dbReference type="PROSITE" id="PS50043"/>
    </source>
</evidence>
<organism evidence="8 9">
    <name type="scientific">Actinomyces slackii</name>
    <dbReference type="NCBI Taxonomy" id="52774"/>
    <lineage>
        <taxon>Bacteria</taxon>
        <taxon>Bacillati</taxon>
        <taxon>Actinomycetota</taxon>
        <taxon>Actinomycetes</taxon>
        <taxon>Actinomycetales</taxon>
        <taxon>Actinomycetaceae</taxon>
        <taxon>Actinomyces</taxon>
    </lineage>
</organism>
<dbReference type="STRING" id="1278298.GCA_000428685_01849"/>
<dbReference type="InterPro" id="IPR001789">
    <property type="entry name" value="Sig_transdc_resp-reg_receiver"/>
</dbReference>
<dbReference type="SUPFAM" id="SSF52172">
    <property type="entry name" value="CheY-like"/>
    <property type="match status" value="1"/>
</dbReference>
<protein>
    <submittedName>
        <fullName evidence="8">Transcriptional regulatory protein devR (DosR)</fullName>
    </submittedName>
</protein>
<dbReference type="GO" id="GO:0000160">
    <property type="term" value="P:phosphorelay signal transduction system"/>
    <property type="evidence" value="ECO:0007669"/>
    <property type="project" value="InterPro"/>
</dbReference>
<dbReference type="SMART" id="SM00421">
    <property type="entry name" value="HTH_LUXR"/>
    <property type="match status" value="1"/>
</dbReference>
<dbReference type="PROSITE" id="PS50110">
    <property type="entry name" value="RESPONSE_REGULATORY"/>
    <property type="match status" value="1"/>
</dbReference>
<evidence type="ECO:0000256" key="4">
    <source>
        <dbReference type="ARBA" id="ARBA00023163"/>
    </source>
</evidence>
<dbReference type="SMART" id="SM00448">
    <property type="entry name" value="REC"/>
    <property type="match status" value="1"/>
</dbReference>
<dbReference type="KEGG" id="asla:NCTC11923_00921"/>
<keyword evidence="1 5" id="KW-0597">Phosphoprotein</keyword>
<dbReference type="AlphaFoldDB" id="A0A3S4SEM9"/>
<dbReference type="GO" id="GO:0003677">
    <property type="term" value="F:DNA binding"/>
    <property type="evidence" value="ECO:0007669"/>
    <property type="project" value="UniProtKB-KW"/>
</dbReference>
<evidence type="ECO:0000256" key="1">
    <source>
        <dbReference type="ARBA" id="ARBA00022553"/>
    </source>
</evidence>
<evidence type="ECO:0000259" key="7">
    <source>
        <dbReference type="PROSITE" id="PS50110"/>
    </source>
</evidence>
<dbReference type="InterPro" id="IPR011006">
    <property type="entry name" value="CheY-like_superfamily"/>
</dbReference>
<feature type="domain" description="HTH luxR-type" evidence="6">
    <location>
        <begin position="151"/>
        <end position="216"/>
    </location>
</feature>
<accession>A0A3S4SEM9</accession>
<dbReference type="GO" id="GO:0006355">
    <property type="term" value="P:regulation of DNA-templated transcription"/>
    <property type="evidence" value="ECO:0007669"/>
    <property type="project" value="InterPro"/>
</dbReference>
<evidence type="ECO:0000256" key="2">
    <source>
        <dbReference type="ARBA" id="ARBA00023015"/>
    </source>
</evidence>
<dbReference type="InterPro" id="IPR039420">
    <property type="entry name" value="WalR-like"/>
</dbReference>
<dbReference type="PROSITE" id="PS50043">
    <property type="entry name" value="HTH_LUXR_2"/>
    <property type="match status" value="1"/>
</dbReference>
<dbReference type="Pfam" id="PF00072">
    <property type="entry name" value="Response_reg"/>
    <property type="match status" value="1"/>
</dbReference>
<dbReference type="Proteomes" id="UP000276899">
    <property type="component" value="Chromosome"/>
</dbReference>
<dbReference type="EMBL" id="LR134363">
    <property type="protein sequence ID" value="VEG74288.1"/>
    <property type="molecule type" value="Genomic_DNA"/>
</dbReference>
<evidence type="ECO:0000256" key="5">
    <source>
        <dbReference type="PROSITE-ProRule" id="PRU00169"/>
    </source>
</evidence>
<dbReference type="CDD" id="cd17535">
    <property type="entry name" value="REC_NarL-like"/>
    <property type="match status" value="1"/>
</dbReference>
<keyword evidence="2" id="KW-0805">Transcription regulation</keyword>
<dbReference type="PANTHER" id="PTHR43214:SF24">
    <property type="entry name" value="TRANSCRIPTIONAL REGULATORY PROTEIN NARL-RELATED"/>
    <property type="match status" value="1"/>
</dbReference>
<gene>
    <name evidence="8" type="primary">devR_1</name>
    <name evidence="8" type="ORF">NCTC11923_00921</name>
</gene>
<dbReference type="Pfam" id="PF00196">
    <property type="entry name" value="GerE"/>
    <property type="match status" value="1"/>
</dbReference>
<sequence length="221" mass="23330">MSPVRVLIVNDQQLLRRGLVMLFSTIDEVEVIAEAAHGQEALAVLGSREVDVVLADAKMPVMDGVTLVRRVAELHPGLPVLVLTTFDEPDIVQGAIAAGAAGFLLKDTSIEGLADAVQAVHSGGMVIDPRVARLALSAQQAVAQSPGQPEEPPELAVLTPAERAVGELVAQGRTNRQIADQLVLAEGTVKNHVSALLRKLAVPDRTALALTLYRALHPPQP</sequence>
<dbReference type="RefSeq" id="WP_026428105.1">
    <property type="nucleotide sequence ID" value="NZ_CBCRWE010000111.1"/>
</dbReference>
<feature type="modified residue" description="4-aspartylphosphate" evidence="5">
    <location>
        <position position="56"/>
    </location>
</feature>
<reference evidence="8 9" key="1">
    <citation type="submission" date="2018-12" db="EMBL/GenBank/DDBJ databases">
        <authorList>
            <consortium name="Pathogen Informatics"/>
        </authorList>
    </citation>
    <scope>NUCLEOTIDE SEQUENCE [LARGE SCALE GENOMIC DNA]</scope>
    <source>
        <strain evidence="8 9">NCTC11923</strain>
    </source>
</reference>
<feature type="domain" description="Response regulatory" evidence="7">
    <location>
        <begin position="5"/>
        <end position="121"/>
    </location>
</feature>
<dbReference type="Gene3D" id="3.40.50.2300">
    <property type="match status" value="1"/>
</dbReference>
<keyword evidence="9" id="KW-1185">Reference proteome</keyword>
<dbReference type="PROSITE" id="PS00622">
    <property type="entry name" value="HTH_LUXR_1"/>
    <property type="match status" value="1"/>
</dbReference>
<dbReference type="CDD" id="cd06170">
    <property type="entry name" value="LuxR_C_like"/>
    <property type="match status" value="1"/>
</dbReference>
<dbReference type="InterPro" id="IPR058245">
    <property type="entry name" value="NreC/VraR/RcsB-like_REC"/>
</dbReference>
<name>A0A3S4SEM9_9ACTO</name>
<keyword evidence="3" id="KW-0238">DNA-binding</keyword>
<evidence type="ECO:0000313" key="9">
    <source>
        <dbReference type="Proteomes" id="UP000276899"/>
    </source>
</evidence>